<dbReference type="AlphaFoldDB" id="A0A078M0H5"/>
<protein>
    <submittedName>
        <fullName evidence="3">Cyanophycin synthetase</fullName>
    </submittedName>
</protein>
<dbReference type="GO" id="GO:0005524">
    <property type="term" value="F:ATP binding"/>
    <property type="evidence" value="ECO:0007669"/>
    <property type="project" value="UniProtKB-UniRule"/>
</dbReference>
<dbReference type="InterPro" id="IPR011761">
    <property type="entry name" value="ATP-grasp"/>
</dbReference>
<dbReference type="EMBL" id="CCSE01000001">
    <property type="protein sequence ID" value="CDZ99675.1"/>
    <property type="molecule type" value="Genomic_DNA"/>
</dbReference>
<dbReference type="PROSITE" id="PS50975">
    <property type="entry name" value="ATP_GRASP"/>
    <property type="match status" value="1"/>
</dbReference>
<dbReference type="Proteomes" id="UP000044136">
    <property type="component" value="Unassembled WGS sequence"/>
</dbReference>
<dbReference type="STRING" id="1461582.BN1048_00596"/>
<organism evidence="3 4">
    <name type="scientific">Jeotgalicoccus saudimassiliensis</name>
    <dbReference type="NCBI Taxonomy" id="1461582"/>
    <lineage>
        <taxon>Bacteria</taxon>
        <taxon>Bacillati</taxon>
        <taxon>Bacillota</taxon>
        <taxon>Bacilli</taxon>
        <taxon>Bacillales</taxon>
        <taxon>Staphylococcaceae</taxon>
        <taxon>Jeotgalicoccus</taxon>
    </lineage>
</organism>
<dbReference type="RefSeq" id="WP_035808275.1">
    <property type="nucleotide sequence ID" value="NZ_CCSE01000001.1"/>
</dbReference>
<dbReference type="Gene3D" id="3.30.1490.20">
    <property type="entry name" value="ATP-grasp fold, A domain"/>
    <property type="match status" value="1"/>
</dbReference>
<evidence type="ECO:0000313" key="3">
    <source>
        <dbReference type="EMBL" id="CDZ99675.1"/>
    </source>
</evidence>
<dbReference type="OrthoDB" id="9803907at2"/>
<name>A0A078M0H5_9STAP</name>
<dbReference type="SUPFAM" id="SSF56059">
    <property type="entry name" value="Glutathione synthetase ATP-binding domain-like"/>
    <property type="match status" value="1"/>
</dbReference>
<feature type="domain" description="ATP-grasp" evidence="2">
    <location>
        <begin position="88"/>
        <end position="345"/>
    </location>
</feature>
<dbReference type="eggNOG" id="COG0189">
    <property type="taxonomic scope" value="Bacteria"/>
</dbReference>
<keyword evidence="1" id="KW-0547">Nucleotide-binding</keyword>
<keyword evidence="4" id="KW-1185">Reference proteome</keyword>
<evidence type="ECO:0000256" key="1">
    <source>
        <dbReference type="PROSITE-ProRule" id="PRU00409"/>
    </source>
</evidence>
<dbReference type="InterPro" id="IPR013815">
    <property type="entry name" value="ATP_grasp_subdomain_1"/>
</dbReference>
<evidence type="ECO:0000313" key="4">
    <source>
        <dbReference type="Proteomes" id="UP000044136"/>
    </source>
</evidence>
<reference evidence="3 4" key="1">
    <citation type="submission" date="2014-07" db="EMBL/GenBank/DDBJ databases">
        <authorList>
            <person name="Urmite Genomes Urmite Genomes"/>
        </authorList>
    </citation>
    <scope>NUCLEOTIDE SEQUENCE [LARGE SCALE GENOMIC DNA]</scope>
    <source>
        <strain evidence="3 4">13MG44_air</strain>
    </source>
</reference>
<dbReference type="HOGENOM" id="CLU_723160_0_0_9"/>
<sequence>MNKVTKAILLFNQQDVNMLDSKVNSQLLLQDAASNNNIVYKVSKIKNSKRKRIDLFYKRKNIGNIRGLNISTTHKSALKLCRNKYKLENYLSQFDINVLKSELFKEDEKDKAFDYIRTLDGANIVIKPISLFGGKGIETNVSIENFSSSWDRSLVAQRDNNIITPEFIIQKHIDGFDIRVSVIEGIYSAAEIRLPPHVVGDGESSIRRLIEEKNIIRSKIHYFKSKLIPVNKVVLEKLEKNNKSLDYVLKKNEVYILNEMSNMVLGAESIDITDELSDEIIQESIKAVAAIPGLHSASIDFMCEDYSKGPGHIIEVNTNGNHTQHHVPYKGTVRQPFDILIKSLVIKHKLRTGLSLTVQERELSKHIYTFLEMKSYYSSRTI</sequence>
<dbReference type="Gene3D" id="3.30.470.20">
    <property type="entry name" value="ATP-grasp fold, B domain"/>
    <property type="match status" value="1"/>
</dbReference>
<keyword evidence="1" id="KW-0067">ATP-binding</keyword>
<dbReference type="GO" id="GO:0046872">
    <property type="term" value="F:metal ion binding"/>
    <property type="evidence" value="ECO:0007669"/>
    <property type="project" value="InterPro"/>
</dbReference>
<accession>A0A078M0H5</accession>
<proteinExistence type="predicted"/>
<gene>
    <name evidence="3" type="primary">cphA</name>
    <name evidence="3" type="ORF">BN1048_00596</name>
</gene>
<evidence type="ECO:0000259" key="2">
    <source>
        <dbReference type="PROSITE" id="PS50975"/>
    </source>
</evidence>